<keyword evidence="7" id="KW-0540">Nuclease</keyword>
<keyword evidence="19" id="KW-1185">Reference proteome</keyword>
<comment type="catalytic activity">
    <reaction evidence="1">
        <text>Endonucleolytic cleavage of RNA, removing 5'-extranucleotides from tRNA precursor.</text>
        <dbReference type="EC" id="3.1.26.5"/>
    </reaction>
</comment>
<comment type="similarity">
    <text evidence="4">Belongs to the PPR family. P subfamily.</text>
</comment>
<dbReference type="Pfam" id="PF16953">
    <property type="entry name" value="PRORP"/>
    <property type="match status" value="1"/>
</dbReference>
<evidence type="ECO:0000256" key="6">
    <source>
        <dbReference type="ARBA" id="ARBA00022694"/>
    </source>
</evidence>
<evidence type="ECO:0000256" key="3">
    <source>
        <dbReference type="ARBA" id="ARBA00004173"/>
    </source>
</evidence>
<evidence type="ECO:0000259" key="16">
    <source>
        <dbReference type="Pfam" id="PF16953"/>
    </source>
</evidence>
<protein>
    <recommendedName>
        <fullName evidence="5">ribonuclease P</fullName>
        <ecNumber evidence="5">3.1.26.5</ecNumber>
    </recommendedName>
</protein>
<evidence type="ECO:0000256" key="9">
    <source>
        <dbReference type="ARBA" id="ARBA00022737"/>
    </source>
</evidence>
<dbReference type="GO" id="GO:0046872">
    <property type="term" value="F:metal ion binding"/>
    <property type="evidence" value="ECO:0007669"/>
    <property type="project" value="UniProtKB-KW"/>
</dbReference>
<dbReference type="InterPro" id="IPR011990">
    <property type="entry name" value="TPR-like_helical_dom_sf"/>
</dbReference>
<keyword evidence="13" id="KW-0809">Transit peptide</keyword>
<feature type="domain" description="PROP1-like PPR" evidence="17">
    <location>
        <begin position="206"/>
        <end position="337"/>
    </location>
</feature>
<dbReference type="GO" id="GO:0001682">
    <property type="term" value="P:tRNA 5'-leader removal"/>
    <property type="evidence" value="ECO:0007669"/>
    <property type="project" value="TreeGrafter"/>
</dbReference>
<feature type="region of interest" description="Disordered" evidence="15">
    <location>
        <begin position="67"/>
        <end position="92"/>
    </location>
</feature>
<organism evidence="18 19">
    <name type="scientific">Triparma verrucosa</name>
    <dbReference type="NCBI Taxonomy" id="1606542"/>
    <lineage>
        <taxon>Eukaryota</taxon>
        <taxon>Sar</taxon>
        <taxon>Stramenopiles</taxon>
        <taxon>Ochrophyta</taxon>
        <taxon>Bolidophyceae</taxon>
        <taxon>Parmales</taxon>
        <taxon>Triparmaceae</taxon>
        <taxon>Triparma</taxon>
    </lineage>
</organism>
<sequence length="649" mass="72255">MDSGSAEVQSTLAQQQQQKAKKKKSATQKTLDHLIHCCCRHNSLPAALALYMALRERLIENNRIKRGKGAEGCGASHSSSSSSGSSANTKPAPMTCQVLEELRPELTSPTLQAFKDDPTLFMNSKTYSTLLSLCSGVSPSDYLSSGATNKPAPPPTSPSPTPASTAQVATSNMNWSPQILELYSTLPSTTVIDFAGRYEFAKVLRDDMVLHGFSLNEIGYTALIRVACRANDIEAAMAMLDKAEKDVTVKKRNRLFLDVLALKTEEGNLDLPYALNLWARMQKLGLQVREEEMRMTLNGCSVLGDYQCANYVLNCIVDDCLVPQEATSEAILNWFKGGSKRVETDVLQKSGLKFFSKKEDFATQHGKYEITSDLEANDEGELGTGTRLKSIEISAGSCFKLISMNEEIVVKGTVEGSGSEFCGGGKGKKRKHGAEEGQKRFQKWLNFKTRTADQPFTHVIDGANVGYCNVNFSQSKHIDWEQLNSLVEALIKMGGTPIVVLHERHFTNSMLPKWCRWIVQGWDKRGLLCRTPLQMNDDWFAIHLCLARGAKEGVEDSAENLPYFVSNDELRDHRFMMLEARDLFRWKERKRVTFLFEGEPGTSSRSPVFNFPRIYSERLQGREDGGMCVPSAEGEEGKSKVTWTEIKPI</sequence>
<evidence type="ECO:0000256" key="11">
    <source>
        <dbReference type="ARBA" id="ARBA00022833"/>
    </source>
</evidence>
<feature type="region of interest" description="Disordered" evidence="15">
    <location>
        <begin position="144"/>
        <end position="168"/>
    </location>
</feature>
<comment type="cofactor">
    <cofactor evidence="2">
        <name>Mg(2+)</name>
        <dbReference type="ChEBI" id="CHEBI:18420"/>
    </cofactor>
</comment>
<dbReference type="InterPro" id="IPR033443">
    <property type="entry name" value="PROP1-like_PPR_dom"/>
</dbReference>
<evidence type="ECO:0000256" key="15">
    <source>
        <dbReference type="SAM" id="MobiDB-lite"/>
    </source>
</evidence>
<evidence type="ECO:0000256" key="1">
    <source>
        <dbReference type="ARBA" id="ARBA00000928"/>
    </source>
</evidence>
<feature type="compositionally biased region" description="Pro residues" evidence="15">
    <location>
        <begin position="151"/>
        <end position="161"/>
    </location>
</feature>
<dbReference type="Gene3D" id="1.25.40.10">
    <property type="entry name" value="Tetratricopeptide repeat domain"/>
    <property type="match status" value="1"/>
</dbReference>
<dbReference type="EC" id="3.1.26.5" evidence="5"/>
<accession>A0A9W7CB79</accession>
<dbReference type="InterPro" id="IPR031595">
    <property type="entry name" value="PRORP_C"/>
</dbReference>
<keyword evidence="10" id="KW-0378">Hydrolase</keyword>
<evidence type="ECO:0000256" key="12">
    <source>
        <dbReference type="ARBA" id="ARBA00022842"/>
    </source>
</evidence>
<evidence type="ECO:0000256" key="10">
    <source>
        <dbReference type="ARBA" id="ARBA00022801"/>
    </source>
</evidence>
<name>A0A9W7CB79_9STRA</name>
<keyword evidence="8" id="KW-0479">Metal-binding</keyword>
<dbReference type="AlphaFoldDB" id="A0A9W7CB79"/>
<evidence type="ECO:0000256" key="5">
    <source>
        <dbReference type="ARBA" id="ARBA00012179"/>
    </source>
</evidence>
<dbReference type="Pfam" id="PF17177">
    <property type="entry name" value="PPR_long"/>
    <property type="match status" value="1"/>
</dbReference>
<feature type="domain" description="PRORP" evidence="16">
    <location>
        <begin position="432"/>
        <end position="635"/>
    </location>
</feature>
<proteinExistence type="inferred from homology"/>
<dbReference type="GO" id="GO:0005739">
    <property type="term" value="C:mitochondrion"/>
    <property type="evidence" value="ECO:0007669"/>
    <property type="project" value="UniProtKB-SubCell"/>
</dbReference>
<dbReference type="PANTHER" id="PTHR13547:SF1">
    <property type="entry name" value="MITOCHONDRIAL RIBONUCLEASE P CATALYTIC SUBUNIT"/>
    <property type="match status" value="1"/>
</dbReference>
<reference evidence="19" key="1">
    <citation type="journal article" date="2023" name="Commun. Biol.">
        <title>Genome analysis of Parmales, the sister group of diatoms, reveals the evolutionary specialization of diatoms from phago-mixotrophs to photoautotrophs.</title>
        <authorList>
            <person name="Ban H."/>
            <person name="Sato S."/>
            <person name="Yoshikawa S."/>
            <person name="Yamada K."/>
            <person name="Nakamura Y."/>
            <person name="Ichinomiya M."/>
            <person name="Sato N."/>
            <person name="Blanc-Mathieu R."/>
            <person name="Endo H."/>
            <person name="Kuwata A."/>
            <person name="Ogata H."/>
        </authorList>
    </citation>
    <scope>NUCLEOTIDE SEQUENCE [LARGE SCALE GENOMIC DNA]</scope>
    <source>
        <strain evidence="19">NIES 3699</strain>
    </source>
</reference>
<keyword evidence="11" id="KW-0862">Zinc</keyword>
<dbReference type="EMBL" id="BRXX01000286">
    <property type="protein sequence ID" value="GMI02578.1"/>
    <property type="molecule type" value="Genomic_DNA"/>
</dbReference>
<dbReference type="Proteomes" id="UP001165160">
    <property type="component" value="Unassembled WGS sequence"/>
</dbReference>
<keyword evidence="14" id="KW-0496">Mitochondrion</keyword>
<dbReference type="GO" id="GO:0004526">
    <property type="term" value="F:ribonuclease P activity"/>
    <property type="evidence" value="ECO:0007669"/>
    <property type="project" value="UniProtKB-EC"/>
</dbReference>
<evidence type="ECO:0000256" key="4">
    <source>
        <dbReference type="ARBA" id="ARBA00007626"/>
    </source>
</evidence>
<gene>
    <name evidence="18" type="ORF">TrVE_jg13784</name>
</gene>
<feature type="region of interest" description="Disordered" evidence="15">
    <location>
        <begin position="1"/>
        <end position="25"/>
    </location>
</feature>
<evidence type="ECO:0000256" key="13">
    <source>
        <dbReference type="ARBA" id="ARBA00022946"/>
    </source>
</evidence>
<evidence type="ECO:0000313" key="18">
    <source>
        <dbReference type="EMBL" id="GMI02578.1"/>
    </source>
</evidence>
<evidence type="ECO:0000256" key="8">
    <source>
        <dbReference type="ARBA" id="ARBA00022723"/>
    </source>
</evidence>
<dbReference type="PANTHER" id="PTHR13547">
    <property type="match status" value="1"/>
</dbReference>
<comment type="caution">
    <text evidence="18">The sequence shown here is derived from an EMBL/GenBank/DDBJ whole genome shotgun (WGS) entry which is preliminary data.</text>
</comment>
<evidence type="ECO:0000256" key="14">
    <source>
        <dbReference type="ARBA" id="ARBA00023128"/>
    </source>
</evidence>
<evidence type="ECO:0000259" key="17">
    <source>
        <dbReference type="Pfam" id="PF17177"/>
    </source>
</evidence>
<evidence type="ECO:0000256" key="7">
    <source>
        <dbReference type="ARBA" id="ARBA00022722"/>
    </source>
</evidence>
<feature type="compositionally biased region" description="Low complexity" evidence="15">
    <location>
        <begin position="76"/>
        <end position="86"/>
    </location>
</feature>
<feature type="compositionally biased region" description="Low complexity" evidence="15">
    <location>
        <begin position="9"/>
        <end position="18"/>
    </location>
</feature>
<dbReference type="Gene3D" id="3.40.50.11980">
    <property type="match status" value="1"/>
</dbReference>
<keyword evidence="12" id="KW-0460">Magnesium</keyword>
<keyword evidence="9" id="KW-0677">Repeat</keyword>
<evidence type="ECO:0000313" key="19">
    <source>
        <dbReference type="Proteomes" id="UP001165160"/>
    </source>
</evidence>
<evidence type="ECO:0000256" key="2">
    <source>
        <dbReference type="ARBA" id="ARBA00001946"/>
    </source>
</evidence>
<comment type="subcellular location">
    <subcellularLocation>
        <location evidence="3">Mitochondrion</location>
    </subcellularLocation>
</comment>
<keyword evidence="6" id="KW-0819">tRNA processing</keyword>